<evidence type="ECO:0000313" key="1">
    <source>
        <dbReference type="EMBL" id="KAF9643275.1"/>
    </source>
</evidence>
<accession>A0ACB6Z1L1</accession>
<comment type="caution">
    <text evidence="1">The sequence shown here is derived from an EMBL/GenBank/DDBJ whole genome shotgun (WGS) entry which is preliminary data.</text>
</comment>
<sequence length="177" mass="18408">MSTASLVSLPVSTPACPSAHTEDEDEPQGVSSAQTNAPATSVNTPASRGAPYTPVVSAATSALESSTGLPTSDLPPTTTLNDASDSQNATNTASTSRTSQNSAPAKGSHKMATKKTPQPKKMAPLKQLCYGEWKKETQEASDEVFEEHWKNLSHSAKVKYATQAKKLGSNSGQASST</sequence>
<organism evidence="1 2">
    <name type="scientific">Thelephora ganbajun</name>
    <name type="common">Ganba fungus</name>
    <dbReference type="NCBI Taxonomy" id="370292"/>
    <lineage>
        <taxon>Eukaryota</taxon>
        <taxon>Fungi</taxon>
        <taxon>Dikarya</taxon>
        <taxon>Basidiomycota</taxon>
        <taxon>Agaricomycotina</taxon>
        <taxon>Agaricomycetes</taxon>
        <taxon>Thelephorales</taxon>
        <taxon>Thelephoraceae</taxon>
        <taxon>Thelephora</taxon>
    </lineage>
</organism>
<keyword evidence="2" id="KW-1185">Reference proteome</keyword>
<protein>
    <submittedName>
        <fullName evidence="1">Uncharacterized protein</fullName>
    </submittedName>
</protein>
<name>A0ACB6Z1L1_THEGA</name>
<reference evidence="1" key="1">
    <citation type="submission" date="2019-10" db="EMBL/GenBank/DDBJ databases">
        <authorList>
            <consortium name="DOE Joint Genome Institute"/>
            <person name="Kuo A."/>
            <person name="Miyauchi S."/>
            <person name="Kiss E."/>
            <person name="Drula E."/>
            <person name="Kohler A."/>
            <person name="Sanchez-Garcia M."/>
            <person name="Andreopoulos B."/>
            <person name="Barry K.W."/>
            <person name="Bonito G."/>
            <person name="Buee M."/>
            <person name="Carver A."/>
            <person name="Chen C."/>
            <person name="Cichocki N."/>
            <person name="Clum A."/>
            <person name="Culley D."/>
            <person name="Crous P.W."/>
            <person name="Fauchery L."/>
            <person name="Girlanda M."/>
            <person name="Hayes R."/>
            <person name="Keri Z."/>
            <person name="Labutti K."/>
            <person name="Lipzen A."/>
            <person name="Lombard V."/>
            <person name="Magnuson J."/>
            <person name="Maillard F."/>
            <person name="Morin E."/>
            <person name="Murat C."/>
            <person name="Nolan M."/>
            <person name="Ohm R."/>
            <person name="Pangilinan J."/>
            <person name="Pereira M."/>
            <person name="Perotto S."/>
            <person name="Peter M."/>
            <person name="Riley R."/>
            <person name="Sitrit Y."/>
            <person name="Stielow B."/>
            <person name="Szollosi G."/>
            <person name="Zifcakova L."/>
            <person name="Stursova M."/>
            <person name="Spatafora J.W."/>
            <person name="Tedersoo L."/>
            <person name="Vaario L.-M."/>
            <person name="Yamada A."/>
            <person name="Yan M."/>
            <person name="Wang P."/>
            <person name="Xu J."/>
            <person name="Bruns T."/>
            <person name="Baldrian P."/>
            <person name="Vilgalys R."/>
            <person name="Henrissat B."/>
            <person name="Grigoriev I.V."/>
            <person name="Hibbett D."/>
            <person name="Nagy L.G."/>
            <person name="Martin F.M."/>
        </authorList>
    </citation>
    <scope>NUCLEOTIDE SEQUENCE</scope>
    <source>
        <strain evidence="1">P2</strain>
    </source>
</reference>
<evidence type="ECO:0000313" key="2">
    <source>
        <dbReference type="Proteomes" id="UP000886501"/>
    </source>
</evidence>
<dbReference type="Proteomes" id="UP000886501">
    <property type="component" value="Unassembled WGS sequence"/>
</dbReference>
<dbReference type="EMBL" id="MU118252">
    <property type="protein sequence ID" value="KAF9643275.1"/>
    <property type="molecule type" value="Genomic_DNA"/>
</dbReference>
<reference evidence="1" key="2">
    <citation type="journal article" date="2020" name="Nat. Commun.">
        <title>Large-scale genome sequencing of mycorrhizal fungi provides insights into the early evolution of symbiotic traits.</title>
        <authorList>
            <person name="Miyauchi S."/>
            <person name="Kiss E."/>
            <person name="Kuo A."/>
            <person name="Drula E."/>
            <person name="Kohler A."/>
            <person name="Sanchez-Garcia M."/>
            <person name="Morin E."/>
            <person name="Andreopoulos B."/>
            <person name="Barry K.W."/>
            <person name="Bonito G."/>
            <person name="Buee M."/>
            <person name="Carver A."/>
            <person name="Chen C."/>
            <person name="Cichocki N."/>
            <person name="Clum A."/>
            <person name="Culley D."/>
            <person name="Crous P.W."/>
            <person name="Fauchery L."/>
            <person name="Girlanda M."/>
            <person name="Hayes R.D."/>
            <person name="Keri Z."/>
            <person name="LaButti K."/>
            <person name="Lipzen A."/>
            <person name="Lombard V."/>
            <person name="Magnuson J."/>
            <person name="Maillard F."/>
            <person name="Murat C."/>
            <person name="Nolan M."/>
            <person name="Ohm R.A."/>
            <person name="Pangilinan J."/>
            <person name="Pereira M.F."/>
            <person name="Perotto S."/>
            <person name="Peter M."/>
            <person name="Pfister S."/>
            <person name="Riley R."/>
            <person name="Sitrit Y."/>
            <person name="Stielow J.B."/>
            <person name="Szollosi G."/>
            <person name="Zifcakova L."/>
            <person name="Stursova M."/>
            <person name="Spatafora J.W."/>
            <person name="Tedersoo L."/>
            <person name="Vaario L.M."/>
            <person name="Yamada A."/>
            <person name="Yan M."/>
            <person name="Wang P."/>
            <person name="Xu J."/>
            <person name="Bruns T."/>
            <person name="Baldrian P."/>
            <person name="Vilgalys R."/>
            <person name="Dunand C."/>
            <person name="Henrissat B."/>
            <person name="Grigoriev I.V."/>
            <person name="Hibbett D."/>
            <person name="Nagy L.G."/>
            <person name="Martin F.M."/>
        </authorList>
    </citation>
    <scope>NUCLEOTIDE SEQUENCE</scope>
    <source>
        <strain evidence="1">P2</strain>
    </source>
</reference>
<gene>
    <name evidence="1" type="ORF">BDM02DRAFT_3191915</name>
</gene>
<proteinExistence type="predicted"/>